<gene>
    <name evidence="3" type="ORF">HCR76_01870</name>
</gene>
<organism evidence="3 4">
    <name type="scientific">Paramicrobacterium chengjingii</name>
    <dbReference type="NCBI Taxonomy" id="2769067"/>
    <lineage>
        <taxon>Bacteria</taxon>
        <taxon>Bacillati</taxon>
        <taxon>Actinomycetota</taxon>
        <taxon>Actinomycetes</taxon>
        <taxon>Micrococcales</taxon>
        <taxon>Microbacteriaceae</taxon>
        <taxon>Paramicrobacterium</taxon>
    </lineage>
</organism>
<dbReference type="Gene3D" id="3.40.50.720">
    <property type="entry name" value="NAD(P)-binding Rossmann-like Domain"/>
    <property type="match status" value="1"/>
</dbReference>
<evidence type="ECO:0000313" key="3">
    <source>
        <dbReference type="EMBL" id="QPZ38877.1"/>
    </source>
</evidence>
<dbReference type="Pfam" id="PF08240">
    <property type="entry name" value="ADH_N"/>
    <property type="match status" value="1"/>
</dbReference>
<dbReference type="InterPro" id="IPR020843">
    <property type="entry name" value="ER"/>
</dbReference>
<evidence type="ECO:0000256" key="1">
    <source>
        <dbReference type="ARBA" id="ARBA00022857"/>
    </source>
</evidence>
<evidence type="ECO:0000259" key="2">
    <source>
        <dbReference type="SMART" id="SM00829"/>
    </source>
</evidence>
<evidence type="ECO:0000313" key="4">
    <source>
        <dbReference type="Proteomes" id="UP000662814"/>
    </source>
</evidence>
<dbReference type="Gene3D" id="3.90.180.10">
    <property type="entry name" value="Medium-chain alcohol dehydrogenases, catalytic domain"/>
    <property type="match status" value="1"/>
</dbReference>
<proteinExistence type="predicted"/>
<dbReference type="InterPro" id="IPR036291">
    <property type="entry name" value="NAD(P)-bd_dom_sf"/>
</dbReference>
<sequence>MLAVSYDEFGDSSVMRVGQRDEPHAREGRVRIRVQAAGVNTADVKKRNGQMGEATFPATPGFDAAGIVDEVGEGIEHVAVGDEVFGWGFRTHAEFAVLKHVVQKPPMLGWTNAAALPLVTETAERCLRLLNVRDGQTLVIEGASGGVGAAAVQLARARGARVIGTASVRNHDYLASLGAEPVRYGRGIGERVRGIADHVDAVLDTAGSGSMPELITLVDDAAQVVSVADFSAPELGARATGGGADGAWDILAEVPRLIATHGYEVRVDSVFPLVDAAAAFDRVEKGRPQGKVVLDVSLS</sequence>
<dbReference type="SUPFAM" id="SSF50129">
    <property type="entry name" value="GroES-like"/>
    <property type="match status" value="1"/>
</dbReference>
<dbReference type="InterPro" id="IPR051603">
    <property type="entry name" value="Zinc-ADH_QOR/CCCR"/>
</dbReference>
<dbReference type="SUPFAM" id="SSF51735">
    <property type="entry name" value="NAD(P)-binding Rossmann-fold domains"/>
    <property type="match status" value="1"/>
</dbReference>
<dbReference type="InterPro" id="IPR011032">
    <property type="entry name" value="GroES-like_sf"/>
</dbReference>
<dbReference type="Proteomes" id="UP000662814">
    <property type="component" value="Chromosome"/>
</dbReference>
<reference evidence="3 4" key="1">
    <citation type="submission" date="2020-12" db="EMBL/GenBank/DDBJ databases">
        <title>Microbacterium sp. HY060.</title>
        <authorList>
            <person name="Zhou J."/>
        </authorList>
    </citation>
    <scope>NUCLEOTIDE SEQUENCE [LARGE SCALE GENOMIC DNA]</scope>
    <source>
        <strain evidence="3 4">HY60</strain>
    </source>
</reference>
<dbReference type="PANTHER" id="PTHR44154:SF1">
    <property type="entry name" value="QUINONE OXIDOREDUCTASE"/>
    <property type="match status" value="1"/>
</dbReference>
<dbReference type="InterPro" id="IPR013154">
    <property type="entry name" value="ADH-like_N"/>
</dbReference>
<keyword evidence="4" id="KW-1185">Reference proteome</keyword>
<accession>A0ABX6YJE2</accession>
<dbReference type="SMART" id="SM00829">
    <property type="entry name" value="PKS_ER"/>
    <property type="match status" value="1"/>
</dbReference>
<dbReference type="PANTHER" id="PTHR44154">
    <property type="entry name" value="QUINONE OXIDOREDUCTASE"/>
    <property type="match status" value="1"/>
</dbReference>
<dbReference type="RefSeq" id="WP_166985279.1">
    <property type="nucleotide sequence ID" value="NZ_CP061169.1"/>
</dbReference>
<dbReference type="CDD" id="cd05289">
    <property type="entry name" value="MDR_like_2"/>
    <property type="match status" value="1"/>
</dbReference>
<name>A0ABX6YJE2_9MICO</name>
<protein>
    <submittedName>
        <fullName evidence="3">NADP-dependent oxidoreductase</fullName>
    </submittedName>
</protein>
<dbReference type="EMBL" id="CP061169">
    <property type="protein sequence ID" value="QPZ38877.1"/>
    <property type="molecule type" value="Genomic_DNA"/>
</dbReference>
<dbReference type="Pfam" id="PF13602">
    <property type="entry name" value="ADH_zinc_N_2"/>
    <property type="match status" value="1"/>
</dbReference>
<feature type="domain" description="Enoyl reductase (ER)" evidence="2">
    <location>
        <begin position="10"/>
        <end position="294"/>
    </location>
</feature>
<keyword evidence="1" id="KW-0521">NADP</keyword>